<keyword evidence="2" id="KW-0378">Hydrolase</keyword>
<dbReference type="Gene3D" id="1.10.30.50">
    <property type="match status" value="1"/>
</dbReference>
<comment type="caution">
    <text evidence="2">The sequence shown here is derived from an EMBL/GenBank/DDBJ whole genome shotgun (WGS) entry which is preliminary data.</text>
</comment>
<accession>A0A3E4WHA2</accession>
<gene>
    <name evidence="2" type="ORF">DXC17_04735</name>
</gene>
<evidence type="ECO:0000313" key="3">
    <source>
        <dbReference type="Proteomes" id="UP000260780"/>
    </source>
</evidence>
<dbReference type="InterPro" id="IPR002711">
    <property type="entry name" value="HNH"/>
</dbReference>
<keyword evidence="2" id="KW-0540">Nuclease</keyword>
<protein>
    <submittedName>
        <fullName evidence="2">HNH endonuclease</fullName>
    </submittedName>
</protein>
<reference evidence="2 3" key="1">
    <citation type="submission" date="2018-08" db="EMBL/GenBank/DDBJ databases">
        <title>A genome reference for cultivated species of the human gut microbiota.</title>
        <authorList>
            <person name="Zou Y."/>
            <person name="Xue W."/>
            <person name="Luo G."/>
        </authorList>
    </citation>
    <scope>NUCLEOTIDE SEQUENCE [LARGE SCALE GENOMIC DNA]</scope>
    <source>
        <strain evidence="2 3">OM08-14</strain>
    </source>
</reference>
<dbReference type="GO" id="GO:0003676">
    <property type="term" value="F:nucleic acid binding"/>
    <property type="evidence" value="ECO:0007669"/>
    <property type="project" value="InterPro"/>
</dbReference>
<dbReference type="AlphaFoldDB" id="A0A3E4WHA2"/>
<dbReference type="GO" id="GO:0008270">
    <property type="term" value="F:zinc ion binding"/>
    <property type="evidence" value="ECO:0007669"/>
    <property type="project" value="InterPro"/>
</dbReference>
<dbReference type="InterPro" id="IPR003615">
    <property type="entry name" value="HNH_nuc"/>
</dbReference>
<dbReference type="EMBL" id="QSTF01000007">
    <property type="protein sequence ID" value="RGM41618.1"/>
    <property type="molecule type" value="Genomic_DNA"/>
</dbReference>
<proteinExistence type="predicted"/>
<dbReference type="Proteomes" id="UP000260780">
    <property type="component" value="Unassembled WGS sequence"/>
</dbReference>
<sequence>MSRLQHKRGRKSNYARSLNNPYWEKVARNVRLRDGHKCRICGARYPLEVHHKRYKVNGVSIVGKELEYLDCLVTLCASCHEKVHKGIIRI</sequence>
<evidence type="ECO:0000313" key="2">
    <source>
        <dbReference type="EMBL" id="RGM41618.1"/>
    </source>
</evidence>
<dbReference type="GO" id="GO:0004519">
    <property type="term" value="F:endonuclease activity"/>
    <property type="evidence" value="ECO:0007669"/>
    <property type="project" value="UniProtKB-KW"/>
</dbReference>
<keyword evidence="2" id="KW-0255">Endonuclease</keyword>
<name>A0A3E4WHA2_9BACT</name>
<dbReference type="SMART" id="SM00507">
    <property type="entry name" value="HNHc"/>
    <property type="match status" value="1"/>
</dbReference>
<dbReference type="RefSeq" id="WP_117747526.1">
    <property type="nucleotide sequence ID" value="NZ_JAQCSP010000004.1"/>
</dbReference>
<organism evidence="2 3">
    <name type="scientific">Phocaeicola plebeius</name>
    <dbReference type="NCBI Taxonomy" id="310297"/>
    <lineage>
        <taxon>Bacteria</taxon>
        <taxon>Pseudomonadati</taxon>
        <taxon>Bacteroidota</taxon>
        <taxon>Bacteroidia</taxon>
        <taxon>Bacteroidales</taxon>
        <taxon>Bacteroidaceae</taxon>
        <taxon>Phocaeicola</taxon>
    </lineage>
</organism>
<feature type="domain" description="HNH nuclease" evidence="1">
    <location>
        <begin position="25"/>
        <end position="81"/>
    </location>
</feature>
<evidence type="ECO:0000259" key="1">
    <source>
        <dbReference type="SMART" id="SM00507"/>
    </source>
</evidence>
<dbReference type="Pfam" id="PF01844">
    <property type="entry name" value="HNH"/>
    <property type="match status" value="1"/>
</dbReference>